<dbReference type="AlphaFoldDB" id="B4FZG3"/>
<sequence>MATTLFTTENKRGFPFMHCWTKLKNEPKWQAIVQGTSLRGAAGMSPVGSATPTASVNDLDSDSLGLTGKRPLGRDSTKASRKKAMSTSSQSMKYLTRIHDLQMARLKQSEDKVEKKEAHYEVFKDLEYKKLQVQQEQIEVEKTKLKFQERKEKNDELKEAMAVDLEDIAEDLRPAFIAKRKALVDWFVNNPN</sequence>
<name>B4FZG3_MAIZE</name>
<evidence type="ECO:0000256" key="2">
    <source>
        <dbReference type="SAM" id="MobiDB-lite"/>
    </source>
</evidence>
<dbReference type="EMBL" id="BT042501">
    <property type="protein sequence ID" value="ACF87506.1"/>
    <property type="molecule type" value="mRNA"/>
</dbReference>
<evidence type="ECO:0000256" key="1">
    <source>
        <dbReference type="SAM" id="Coils"/>
    </source>
</evidence>
<dbReference type="PANTHER" id="PTHR45023:SF4">
    <property type="entry name" value="GLYCINE-RICH PROTEIN-RELATED"/>
    <property type="match status" value="1"/>
</dbReference>
<feature type="compositionally biased region" description="Polar residues" evidence="2">
    <location>
        <begin position="48"/>
        <end position="58"/>
    </location>
</feature>
<feature type="domain" description="No apical meristem-associated C-terminal" evidence="3">
    <location>
        <begin position="12"/>
        <end position="181"/>
    </location>
</feature>
<dbReference type="Pfam" id="PF14303">
    <property type="entry name" value="NAM-associated"/>
    <property type="match status" value="1"/>
</dbReference>
<accession>B4FZG3</accession>
<organism evidence="4">
    <name type="scientific">Zea mays</name>
    <name type="common">Maize</name>
    <dbReference type="NCBI Taxonomy" id="4577"/>
    <lineage>
        <taxon>Eukaryota</taxon>
        <taxon>Viridiplantae</taxon>
        <taxon>Streptophyta</taxon>
        <taxon>Embryophyta</taxon>
        <taxon>Tracheophyta</taxon>
        <taxon>Spermatophyta</taxon>
        <taxon>Magnoliopsida</taxon>
        <taxon>Liliopsida</taxon>
        <taxon>Poales</taxon>
        <taxon>Poaceae</taxon>
        <taxon>PACMAD clade</taxon>
        <taxon>Panicoideae</taxon>
        <taxon>Andropogonodae</taxon>
        <taxon>Andropogoneae</taxon>
        <taxon>Tripsacinae</taxon>
        <taxon>Zea</taxon>
    </lineage>
</organism>
<evidence type="ECO:0000259" key="3">
    <source>
        <dbReference type="Pfam" id="PF14303"/>
    </source>
</evidence>
<proteinExistence type="evidence at transcript level"/>
<evidence type="ECO:0000313" key="4">
    <source>
        <dbReference type="EMBL" id="ACF87506.1"/>
    </source>
</evidence>
<dbReference type="EMBL" id="BT061837">
    <property type="protein sequence ID" value="ACN26534.1"/>
    <property type="molecule type" value="mRNA"/>
</dbReference>
<dbReference type="InterPro" id="IPR029466">
    <property type="entry name" value="NAM-associated_C"/>
</dbReference>
<keyword evidence="1" id="KW-0175">Coiled coil</keyword>
<feature type="region of interest" description="Disordered" evidence="2">
    <location>
        <begin position="43"/>
        <end position="86"/>
    </location>
</feature>
<protein>
    <recommendedName>
        <fullName evidence="3">No apical meristem-associated C-terminal domain-containing protein</fullName>
    </recommendedName>
</protein>
<reference evidence="4" key="1">
    <citation type="journal article" date="2009" name="PLoS Genet.">
        <title>Sequencing, mapping, and analysis of 27,455 maize full-length cDNAs.</title>
        <authorList>
            <person name="Soderlund C."/>
            <person name="Descour A."/>
            <person name="Kudrna D."/>
            <person name="Bomhoff M."/>
            <person name="Boyd L."/>
            <person name="Currie J."/>
            <person name="Angelova A."/>
            <person name="Collura K."/>
            <person name="Wissotski M."/>
            <person name="Ashley E."/>
            <person name="Morrow D."/>
            <person name="Fernandes J."/>
            <person name="Walbot V."/>
            <person name="Yu Y."/>
        </authorList>
    </citation>
    <scope>NUCLEOTIDE SEQUENCE</scope>
    <source>
        <strain evidence="4">B73</strain>
    </source>
</reference>
<dbReference type="ExpressionAtlas" id="B4FZG3">
    <property type="expression patterns" value="baseline and differential"/>
</dbReference>
<feature type="coiled-coil region" evidence="1">
    <location>
        <begin position="131"/>
        <end position="160"/>
    </location>
</feature>
<dbReference type="PANTHER" id="PTHR45023">
    <property type="match status" value="1"/>
</dbReference>